<feature type="compositionally biased region" description="Basic and acidic residues" evidence="2">
    <location>
        <begin position="353"/>
        <end position="363"/>
    </location>
</feature>
<keyword evidence="1" id="KW-0175">Coiled coil</keyword>
<feature type="coiled-coil region" evidence="1">
    <location>
        <begin position="520"/>
        <end position="568"/>
    </location>
</feature>
<dbReference type="OrthoDB" id="2779278at2759"/>
<proteinExistence type="predicted"/>
<gene>
    <name evidence="3" type="ORF">FIBRA_06288</name>
</gene>
<feature type="region of interest" description="Disordered" evidence="2">
    <location>
        <begin position="592"/>
        <end position="646"/>
    </location>
</feature>
<evidence type="ECO:0000313" key="4">
    <source>
        <dbReference type="Proteomes" id="UP000006352"/>
    </source>
</evidence>
<evidence type="ECO:0000313" key="3">
    <source>
        <dbReference type="EMBL" id="CCM04127.1"/>
    </source>
</evidence>
<evidence type="ECO:0000256" key="2">
    <source>
        <dbReference type="SAM" id="MobiDB-lite"/>
    </source>
</evidence>
<feature type="region of interest" description="Disordered" evidence="2">
    <location>
        <begin position="338"/>
        <end position="363"/>
    </location>
</feature>
<name>J4HYV8_9APHY</name>
<dbReference type="HOGENOM" id="CLU_377234_0_0_1"/>
<feature type="region of interest" description="Disordered" evidence="2">
    <location>
        <begin position="660"/>
        <end position="688"/>
    </location>
</feature>
<reference evidence="3 4" key="1">
    <citation type="journal article" date="2012" name="Appl. Environ. Microbiol.">
        <title>Short-read sequencing for genomic analysis of the brown rot fungus Fibroporia radiculosa.</title>
        <authorList>
            <person name="Tang J.D."/>
            <person name="Perkins A.D."/>
            <person name="Sonstegard T.S."/>
            <person name="Schroeder S.G."/>
            <person name="Burgess S.C."/>
            <person name="Diehl S.V."/>
        </authorList>
    </citation>
    <scope>NUCLEOTIDE SEQUENCE [LARGE SCALE GENOMIC DNA]</scope>
    <source>
        <strain evidence="3 4">TFFH 294</strain>
    </source>
</reference>
<evidence type="ECO:0000256" key="1">
    <source>
        <dbReference type="SAM" id="Coils"/>
    </source>
</evidence>
<dbReference type="GeneID" id="24099038"/>
<dbReference type="EMBL" id="HE797142">
    <property type="protein sequence ID" value="CCM04127.1"/>
    <property type="molecule type" value="Genomic_DNA"/>
</dbReference>
<dbReference type="STRING" id="599839.J4HYV8"/>
<sequence>MSGDTATKKRSPWVLARMGGTAVARLKSRPSMASLVSDDTTVRPADRASPAASVVSLALADPQEQFKVQDSQQKLQNDSNSLLTAKNDTITTLLGRVTKLETMLSTTKDDADKQSVALRISEEAREQAENALSDAEARLSALAADNERQLSELAALRREIGESKAAEAARIAAFDRERNARSKVESERSAISARNEELQAALSKTETELRSMANELQLSATRLDSLAAERASLQVEVEEKSAYILELQRVATNEKARRQEMDAKVAEVQTQTLRMKESLDRMVAEKERAEREASSGMKALQAANSALEDDLDRSRIEVANQTAQLEELEALLEESHIHHERTKSDASTTAQGHAHELEELEEKHQSRQSAMQQEIARLATALEDQKAKTGAEVGALRDAHERMLEEALRMAKIESESVLRDRIQEVRTEASTSLSQLRAEHRSALVQLAHEHATALQTQATVFREELGQKDRSIQTTQAELEDAQTALGTSQVQASSLQAKLDEARPLVALIEQKKNGEILYLQRELEGARKAHASLREEHATTLKRVSGLEQTLRDNIEEIERLKVASLQAEPVTLASSAPSAVAVTPQVADSKPVVQERTVQQQDVLPTPQHTGPNPDVSQANMAQQPTSTAAKQEMPPRQETGSAIPQAITAQAEFAGRQTATPSPTIEPPPRTHKSGGPTRDEWQRRVPASDANAMTLVHAIAMPMLQATAAVGQVLGVGKVLGRLWRRRR</sequence>
<accession>J4HYV8</accession>
<feature type="compositionally biased region" description="Polar residues" evidence="2">
    <location>
        <begin position="601"/>
        <end position="635"/>
    </location>
</feature>
<dbReference type="RefSeq" id="XP_012183410.1">
    <property type="nucleotide sequence ID" value="XM_012328020.1"/>
</dbReference>
<feature type="coiled-coil region" evidence="1">
    <location>
        <begin position="118"/>
        <end position="215"/>
    </location>
</feature>
<organism evidence="3 4">
    <name type="scientific">Fibroporia radiculosa</name>
    <dbReference type="NCBI Taxonomy" id="599839"/>
    <lineage>
        <taxon>Eukaryota</taxon>
        <taxon>Fungi</taxon>
        <taxon>Dikarya</taxon>
        <taxon>Basidiomycota</taxon>
        <taxon>Agaricomycotina</taxon>
        <taxon>Agaricomycetes</taxon>
        <taxon>Polyporales</taxon>
        <taxon>Fibroporiaceae</taxon>
        <taxon>Fibroporia</taxon>
    </lineage>
</organism>
<dbReference type="AlphaFoldDB" id="J4HYV8"/>
<dbReference type="InParanoid" id="J4HYV8"/>
<protein>
    <submittedName>
        <fullName evidence="3">Uncharacterized protein</fullName>
    </submittedName>
</protein>
<keyword evidence="4" id="KW-1185">Reference proteome</keyword>
<dbReference type="Proteomes" id="UP000006352">
    <property type="component" value="Unassembled WGS sequence"/>
</dbReference>